<evidence type="ECO:0000313" key="1">
    <source>
        <dbReference type="EMBL" id="PON32064.1"/>
    </source>
</evidence>
<dbReference type="Proteomes" id="UP000237105">
    <property type="component" value="Unassembled WGS sequence"/>
</dbReference>
<name>A0A2P5A698_PARAD</name>
<sequence>MIFSPLRGPLALNARGTTLVTYYNKIHQNYYGPEPEGILCFFFYFIFLNSLVSDNKQIILIITIISKHYKQRSKILTVALEAPWSIFVLKFKKIKIKTKCKEQNHISNSLIYKNVCIYRYRERQRARERSYFVVVVMTSLAMRSRDL</sequence>
<dbReference type="AlphaFoldDB" id="A0A2P5A698"/>
<protein>
    <submittedName>
        <fullName evidence="1">Uncharacterized protein</fullName>
    </submittedName>
</protein>
<evidence type="ECO:0000313" key="2">
    <source>
        <dbReference type="Proteomes" id="UP000237105"/>
    </source>
</evidence>
<keyword evidence="2" id="KW-1185">Reference proteome</keyword>
<organism evidence="1 2">
    <name type="scientific">Parasponia andersonii</name>
    <name type="common">Sponia andersonii</name>
    <dbReference type="NCBI Taxonomy" id="3476"/>
    <lineage>
        <taxon>Eukaryota</taxon>
        <taxon>Viridiplantae</taxon>
        <taxon>Streptophyta</taxon>
        <taxon>Embryophyta</taxon>
        <taxon>Tracheophyta</taxon>
        <taxon>Spermatophyta</taxon>
        <taxon>Magnoliopsida</taxon>
        <taxon>eudicotyledons</taxon>
        <taxon>Gunneridae</taxon>
        <taxon>Pentapetalae</taxon>
        <taxon>rosids</taxon>
        <taxon>fabids</taxon>
        <taxon>Rosales</taxon>
        <taxon>Cannabaceae</taxon>
        <taxon>Parasponia</taxon>
    </lineage>
</organism>
<accession>A0A2P5A698</accession>
<gene>
    <name evidence="1" type="ORF">PanWU01x14_364580</name>
</gene>
<dbReference type="EMBL" id="JXTB01000873">
    <property type="protein sequence ID" value="PON32064.1"/>
    <property type="molecule type" value="Genomic_DNA"/>
</dbReference>
<proteinExistence type="predicted"/>
<reference evidence="2" key="1">
    <citation type="submission" date="2016-06" db="EMBL/GenBank/DDBJ databases">
        <title>Parallel loss of symbiosis genes in relatives of nitrogen-fixing non-legume Parasponia.</title>
        <authorList>
            <person name="Van Velzen R."/>
            <person name="Holmer R."/>
            <person name="Bu F."/>
            <person name="Rutten L."/>
            <person name="Van Zeijl A."/>
            <person name="Liu W."/>
            <person name="Santuari L."/>
            <person name="Cao Q."/>
            <person name="Sharma T."/>
            <person name="Shen D."/>
            <person name="Roswanjaya Y."/>
            <person name="Wardhani T."/>
            <person name="Kalhor M.S."/>
            <person name="Jansen J."/>
            <person name="Van den Hoogen J."/>
            <person name="Gungor B."/>
            <person name="Hartog M."/>
            <person name="Hontelez J."/>
            <person name="Verver J."/>
            <person name="Yang W.-C."/>
            <person name="Schijlen E."/>
            <person name="Repin R."/>
            <person name="Schilthuizen M."/>
            <person name="Schranz E."/>
            <person name="Heidstra R."/>
            <person name="Miyata K."/>
            <person name="Fedorova E."/>
            <person name="Kohlen W."/>
            <person name="Bisseling T."/>
            <person name="Smit S."/>
            <person name="Geurts R."/>
        </authorList>
    </citation>
    <scope>NUCLEOTIDE SEQUENCE [LARGE SCALE GENOMIC DNA]</scope>
    <source>
        <strain evidence="2">cv. WU1-14</strain>
    </source>
</reference>
<dbReference type="OrthoDB" id="10584148at2759"/>
<comment type="caution">
    <text evidence="1">The sequence shown here is derived from an EMBL/GenBank/DDBJ whole genome shotgun (WGS) entry which is preliminary data.</text>
</comment>